<proteinExistence type="predicted"/>
<protein>
    <submittedName>
        <fullName evidence="2">Uncharacterized protein</fullName>
    </submittedName>
</protein>
<gene>
    <name evidence="2" type="ORF">Scep_011332</name>
</gene>
<dbReference type="AlphaFoldDB" id="A0AAP0JD17"/>
<evidence type="ECO:0000313" key="2">
    <source>
        <dbReference type="EMBL" id="KAK9131804.1"/>
    </source>
</evidence>
<sequence length="89" mass="9567">MADTNINKPSSPPKAAPPPEPSSLAQKFMPSSKSNIQTVPSDSDEAFPGLPRIDPIRIIGNAFGQVLEPTLAVEKGMGDDLIMPKYNKY</sequence>
<feature type="compositionally biased region" description="Polar residues" evidence="1">
    <location>
        <begin position="29"/>
        <end position="41"/>
    </location>
</feature>
<keyword evidence="3" id="KW-1185">Reference proteome</keyword>
<dbReference type="EMBL" id="JBBNAG010000005">
    <property type="protein sequence ID" value="KAK9131804.1"/>
    <property type="molecule type" value="Genomic_DNA"/>
</dbReference>
<reference evidence="2 3" key="1">
    <citation type="submission" date="2024-01" db="EMBL/GenBank/DDBJ databases">
        <title>Genome assemblies of Stephania.</title>
        <authorList>
            <person name="Yang L."/>
        </authorList>
    </citation>
    <scope>NUCLEOTIDE SEQUENCE [LARGE SCALE GENOMIC DNA]</scope>
    <source>
        <strain evidence="2">JXDWG</strain>
        <tissue evidence="2">Leaf</tissue>
    </source>
</reference>
<dbReference type="Proteomes" id="UP001419268">
    <property type="component" value="Unassembled WGS sequence"/>
</dbReference>
<comment type="caution">
    <text evidence="2">The sequence shown here is derived from an EMBL/GenBank/DDBJ whole genome shotgun (WGS) entry which is preliminary data.</text>
</comment>
<name>A0AAP0JD17_9MAGN</name>
<accession>A0AAP0JD17</accession>
<feature type="region of interest" description="Disordered" evidence="1">
    <location>
        <begin position="1"/>
        <end position="50"/>
    </location>
</feature>
<evidence type="ECO:0000256" key="1">
    <source>
        <dbReference type="SAM" id="MobiDB-lite"/>
    </source>
</evidence>
<evidence type="ECO:0000313" key="3">
    <source>
        <dbReference type="Proteomes" id="UP001419268"/>
    </source>
</evidence>
<organism evidence="2 3">
    <name type="scientific">Stephania cephalantha</name>
    <dbReference type="NCBI Taxonomy" id="152367"/>
    <lineage>
        <taxon>Eukaryota</taxon>
        <taxon>Viridiplantae</taxon>
        <taxon>Streptophyta</taxon>
        <taxon>Embryophyta</taxon>
        <taxon>Tracheophyta</taxon>
        <taxon>Spermatophyta</taxon>
        <taxon>Magnoliopsida</taxon>
        <taxon>Ranunculales</taxon>
        <taxon>Menispermaceae</taxon>
        <taxon>Menispermoideae</taxon>
        <taxon>Cissampelideae</taxon>
        <taxon>Stephania</taxon>
    </lineage>
</organism>
<feature type="compositionally biased region" description="Pro residues" evidence="1">
    <location>
        <begin position="10"/>
        <end position="21"/>
    </location>
</feature>